<dbReference type="Pfam" id="PF01979">
    <property type="entry name" value="Amidohydro_1"/>
    <property type="match status" value="1"/>
</dbReference>
<evidence type="ECO:0000313" key="2">
    <source>
        <dbReference type="EMBL" id="QUR69494.1"/>
    </source>
</evidence>
<evidence type="ECO:0000259" key="1">
    <source>
        <dbReference type="Pfam" id="PF01979"/>
    </source>
</evidence>
<dbReference type="InterPro" id="IPR051781">
    <property type="entry name" value="Metallo-dep_Hydrolase"/>
</dbReference>
<dbReference type="PANTHER" id="PTHR43135">
    <property type="entry name" value="ALPHA-D-RIBOSE 1-METHYLPHOSPHONATE 5-TRIPHOSPHATE DIPHOSPHATASE"/>
    <property type="match status" value="1"/>
</dbReference>
<dbReference type="InterPro" id="IPR032466">
    <property type="entry name" value="Metal_Hydrolase"/>
</dbReference>
<proteinExistence type="predicted"/>
<name>A0A975PZ26_9MYCO</name>
<dbReference type="KEGG" id="mspg:F6B93_00550"/>
<gene>
    <name evidence="2" type="ORF">F6B93_00550</name>
</gene>
<dbReference type="InterPro" id="IPR011059">
    <property type="entry name" value="Metal-dep_hydrolase_composite"/>
</dbReference>
<organism evidence="2 3">
    <name type="scientific">Mycobacterium spongiae</name>
    <dbReference type="NCBI Taxonomy" id="886343"/>
    <lineage>
        <taxon>Bacteria</taxon>
        <taxon>Bacillati</taxon>
        <taxon>Actinomycetota</taxon>
        <taxon>Actinomycetes</taxon>
        <taxon>Mycobacteriales</taxon>
        <taxon>Mycobacteriaceae</taxon>
        <taxon>Mycobacterium</taxon>
    </lineage>
</organism>
<dbReference type="AlphaFoldDB" id="A0A975PZ26"/>
<dbReference type="SUPFAM" id="SSF51338">
    <property type="entry name" value="Composite domain of metallo-dependent hydrolases"/>
    <property type="match status" value="1"/>
</dbReference>
<dbReference type="Gene3D" id="2.30.40.10">
    <property type="entry name" value="Urease, subunit C, domain 1"/>
    <property type="match status" value="1"/>
</dbReference>
<dbReference type="Gene3D" id="3.20.20.140">
    <property type="entry name" value="Metal-dependent hydrolases"/>
    <property type="match status" value="1"/>
</dbReference>
<feature type="domain" description="Amidohydrolase-related" evidence="1">
    <location>
        <begin position="33"/>
        <end position="364"/>
    </location>
</feature>
<dbReference type="SUPFAM" id="SSF51556">
    <property type="entry name" value="Metallo-dependent hydrolases"/>
    <property type="match status" value="1"/>
</dbReference>
<dbReference type="InterPro" id="IPR006680">
    <property type="entry name" value="Amidohydro-rel"/>
</dbReference>
<accession>A0A975PZ26</accession>
<dbReference type="GO" id="GO:0016810">
    <property type="term" value="F:hydrolase activity, acting on carbon-nitrogen (but not peptide) bonds"/>
    <property type="evidence" value="ECO:0007669"/>
    <property type="project" value="InterPro"/>
</dbReference>
<sequence length="372" mass="39025">MIVVVEGGQISAVDFAVTDGPPEAALIDLGELTLLPGLVDAHTHLCWDPDGDPEDLADDPHEALVERARQHATAALHSGVTTIRDLGDRDFATLSLREDYRQGTQLGPELVVSGPPLTRTGGHCWYLGGAADSTDDLVDAVEQRAARGVDWIKVMATGGFVTEGSDPLQPQYDHDQLTAVVEAAHRMGLPVTAHAHAAAGIAAAVAAGVDGIEHCTFITEDGVSASPDIVERIVAQGVWCGITTGQMDSETPADIIAVMQGVWRVTRQLIDSGARVAWSSDAGISPRKAHNVLPADLAYLSRHGFTVTELLIGATSAAAASCGLGHRKGRITPGFDADLLAVGAGVNHDLTRLCDVKALWRNGTQVPVETTC</sequence>
<keyword evidence="3" id="KW-1185">Reference proteome</keyword>
<dbReference type="PANTHER" id="PTHR43135:SF3">
    <property type="entry name" value="ALPHA-D-RIBOSE 1-METHYLPHOSPHONATE 5-TRIPHOSPHATE DIPHOSPHATASE"/>
    <property type="match status" value="1"/>
</dbReference>
<reference evidence="2" key="1">
    <citation type="submission" date="2019-12" db="EMBL/GenBank/DDBJ databases">
        <title>Mycobacterium spongiae sp. nov.</title>
        <authorList>
            <person name="Stinear T."/>
        </authorList>
    </citation>
    <scope>NUCLEOTIDE SEQUENCE</scope>
    <source>
        <strain evidence="2">FSD4b-SM</strain>
    </source>
</reference>
<dbReference type="Proteomes" id="UP000682202">
    <property type="component" value="Chromosome"/>
</dbReference>
<protein>
    <submittedName>
        <fullName evidence="2">Amidohydrolase family protein</fullName>
    </submittedName>
</protein>
<dbReference type="EMBL" id="CP046600">
    <property type="protein sequence ID" value="QUR69494.1"/>
    <property type="molecule type" value="Genomic_DNA"/>
</dbReference>
<evidence type="ECO:0000313" key="3">
    <source>
        <dbReference type="Proteomes" id="UP000682202"/>
    </source>
</evidence>